<evidence type="ECO:0000313" key="4">
    <source>
        <dbReference type="Proteomes" id="UP000828251"/>
    </source>
</evidence>
<keyword evidence="1" id="KW-0862">Zinc</keyword>
<dbReference type="EMBL" id="JAIQCV010000003">
    <property type="protein sequence ID" value="KAH1115167.1"/>
    <property type="molecule type" value="Genomic_DNA"/>
</dbReference>
<dbReference type="GO" id="GO:0003676">
    <property type="term" value="F:nucleic acid binding"/>
    <property type="evidence" value="ECO:0007669"/>
    <property type="project" value="InterPro"/>
</dbReference>
<dbReference type="OrthoDB" id="995555at2759"/>
<keyword evidence="1" id="KW-0863">Zinc-finger</keyword>
<accession>A0A9D4AEL4</accession>
<evidence type="ECO:0000313" key="3">
    <source>
        <dbReference type="EMBL" id="KAH1115167.1"/>
    </source>
</evidence>
<name>A0A9D4AEL4_9ROSI</name>
<organism evidence="3 4">
    <name type="scientific">Gossypium stocksii</name>
    <dbReference type="NCBI Taxonomy" id="47602"/>
    <lineage>
        <taxon>Eukaryota</taxon>
        <taxon>Viridiplantae</taxon>
        <taxon>Streptophyta</taxon>
        <taxon>Embryophyta</taxon>
        <taxon>Tracheophyta</taxon>
        <taxon>Spermatophyta</taxon>
        <taxon>Magnoliopsida</taxon>
        <taxon>eudicotyledons</taxon>
        <taxon>Gunneridae</taxon>
        <taxon>Pentapetalae</taxon>
        <taxon>rosids</taxon>
        <taxon>malvids</taxon>
        <taxon>Malvales</taxon>
        <taxon>Malvaceae</taxon>
        <taxon>Malvoideae</taxon>
        <taxon>Gossypium</taxon>
    </lineage>
</organism>
<dbReference type="Proteomes" id="UP000828251">
    <property type="component" value="Unassembled WGS sequence"/>
</dbReference>
<dbReference type="AlphaFoldDB" id="A0A9D4AEL4"/>
<keyword evidence="4" id="KW-1185">Reference proteome</keyword>
<dbReference type="PROSITE" id="PS50158">
    <property type="entry name" value="ZF_CCHC"/>
    <property type="match status" value="1"/>
</dbReference>
<dbReference type="SUPFAM" id="SSF57756">
    <property type="entry name" value="Retrovirus zinc finger-like domains"/>
    <property type="match status" value="1"/>
</dbReference>
<protein>
    <recommendedName>
        <fullName evidence="2">CCHC-type domain-containing protein</fullName>
    </recommendedName>
</protein>
<dbReference type="PANTHER" id="PTHR31286:SF173">
    <property type="entry name" value="DUF4283 DOMAIN-CONTAINING PROTEIN"/>
    <property type="match status" value="1"/>
</dbReference>
<keyword evidence="1" id="KW-0479">Metal-binding</keyword>
<sequence length="284" mass="32141">MFKDCSLLLPQFDNGVDRDSHSCEDRTTKKVRDSHSCEDRTTKKVRFKDGIDETSADMGSDSGNNGDFALLDDDVQTSIVNGVPVINFSNQVKEILFKEMELAVVIKLLGQSIGYNILHNRSLDYFWTISHRSALDQRFQLDATYPTVVLAWIRLPGLLGFLFRQKIVKAIGGLIGKVVKLDLQTDNRSRGRFTRLFMFLNLEKPLVSKVLVDGAVQRVEYKALPTVCFECGKYGHVKDFCPTVVEDRVSKHPIETVNFESISATNGNVEETRPDFGPWMLVER</sequence>
<dbReference type="GO" id="GO:0008270">
    <property type="term" value="F:zinc ion binding"/>
    <property type="evidence" value="ECO:0007669"/>
    <property type="project" value="UniProtKB-KW"/>
</dbReference>
<dbReference type="InterPro" id="IPR036875">
    <property type="entry name" value="Znf_CCHC_sf"/>
</dbReference>
<dbReference type="PANTHER" id="PTHR31286">
    <property type="entry name" value="GLYCINE-RICH CELL WALL STRUCTURAL PROTEIN 1.8-LIKE"/>
    <property type="match status" value="1"/>
</dbReference>
<feature type="domain" description="CCHC-type" evidence="2">
    <location>
        <begin position="228"/>
        <end position="242"/>
    </location>
</feature>
<dbReference type="InterPro" id="IPR001878">
    <property type="entry name" value="Znf_CCHC"/>
</dbReference>
<gene>
    <name evidence="3" type="ORF">J1N35_008545</name>
</gene>
<evidence type="ECO:0000256" key="1">
    <source>
        <dbReference type="PROSITE-ProRule" id="PRU00047"/>
    </source>
</evidence>
<comment type="caution">
    <text evidence="3">The sequence shown here is derived from an EMBL/GenBank/DDBJ whole genome shotgun (WGS) entry which is preliminary data.</text>
</comment>
<dbReference type="InterPro" id="IPR040256">
    <property type="entry name" value="At4g02000-like"/>
</dbReference>
<reference evidence="3 4" key="1">
    <citation type="journal article" date="2021" name="Plant Biotechnol. J.">
        <title>Multi-omics assisted identification of the key and species-specific regulatory components of drought-tolerant mechanisms in Gossypium stocksii.</title>
        <authorList>
            <person name="Yu D."/>
            <person name="Ke L."/>
            <person name="Zhang D."/>
            <person name="Wu Y."/>
            <person name="Sun Y."/>
            <person name="Mei J."/>
            <person name="Sun J."/>
            <person name="Sun Y."/>
        </authorList>
    </citation>
    <scope>NUCLEOTIDE SEQUENCE [LARGE SCALE GENOMIC DNA]</scope>
    <source>
        <strain evidence="4">cv. E1</strain>
        <tissue evidence="3">Leaf</tissue>
    </source>
</reference>
<evidence type="ECO:0000259" key="2">
    <source>
        <dbReference type="PROSITE" id="PS50158"/>
    </source>
</evidence>
<proteinExistence type="predicted"/>